<dbReference type="CDD" id="cd00093">
    <property type="entry name" value="HTH_XRE"/>
    <property type="match status" value="1"/>
</dbReference>
<dbReference type="PROSITE" id="PS50943">
    <property type="entry name" value="HTH_CROC1"/>
    <property type="match status" value="1"/>
</dbReference>
<dbReference type="RefSeq" id="WP_125598122.1">
    <property type="nucleotide sequence ID" value="NZ_JBHSSM010000016.1"/>
</dbReference>
<dbReference type="Pfam" id="PF01381">
    <property type="entry name" value="HTH_3"/>
    <property type="match status" value="1"/>
</dbReference>
<dbReference type="SUPFAM" id="SSF47413">
    <property type="entry name" value="lambda repressor-like DNA-binding domains"/>
    <property type="match status" value="1"/>
</dbReference>
<evidence type="ECO:0000313" key="3">
    <source>
        <dbReference type="Proteomes" id="UP001596310"/>
    </source>
</evidence>
<dbReference type="EMBL" id="JBHSSM010000016">
    <property type="protein sequence ID" value="MFC6315211.1"/>
    <property type="molecule type" value="Genomic_DNA"/>
</dbReference>
<dbReference type="InterPro" id="IPR001387">
    <property type="entry name" value="Cro/C1-type_HTH"/>
</dbReference>
<dbReference type="Gene3D" id="1.10.260.40">
    <property type="entry name" value="lambda repressor-like DNA-binding domains"/>
    <property type="match status" value="1"/>
</dbReference>
<dbReference type="InterPro" id="IPR010982">
    <property type="entry name" value="Lambda_DNA-bd_dom_sf"/>
</dbReference>
<name>A0ABW1UQF6_9LACO</name>
<accession>A0ABW1UQF6</accession>
<organism evidence="2 3">
    <name type="scientific">Lapidilactobacillus achengensis</name>
    <dbReference type="NCBI Taxonomy" id="2486000"/>
    <lineage>
        <taxon>Bacteria</taxon>
        <taxon>Bacillati</taxon>
        <taxon>Bacillota</taxon>
        <taxon>Bacilli</taxon>
        <taxon>Lactobacillales</taxon>
        <taxon>Lactobacillaceae</taxon>
        <taxon>Lapidilactobacillus</taxon>
    </lineage>
</organism>
<sequence length="78" mass="8663">MVKLYISDRAKIDELIAMNGYTQKSLSDKVDIIPSYLSAILNGKRSAGVKTAKKISGRLGVEISDIFFAQDVYKSYTK</sequence>
<feature type="domain" description="HTH cro/C1-type" evidence="1">
    <location>
        <begin position="12"/>
        <end position="66"/>
    </location>
</feature>
<evidence type="ECO:0000259" key="1">
    <source>
        <dbReference type="PROSITE" id="PS50943"/>
    </source>
</evidence>
<comment type="caution">
    <text evidence="2">The sequence shown here is derived from an EMBL/GenBank/DDBJ whole genome shotgun (WGS) entry which is preliminary data.</text>
</comment>
<gene>
    <name evidence="2" type="ORF">ACFQHW_06435</name>
</gene>
<dbReference type="SMART" id="SM00530">
    <property type="entry name" value="HTH_XRE"/>
    <property type="match status" value="1"/>
</dbReference>
<reference evidence="3" key="1">
    <citation type="journal article" date="2019" name="Int. J. Syst. Evol. Microbiol.">
        <title>The Global Catalogue of Microorganisms (GCM) 10K type strain sequencing project: providing services to taxonomists for standard genome sequencing and annotation.</title>
        <authorList>
            <consortium name="The Broad Institute Genomics Platform"/>
            <consortium name="The Broad Institute Genome Sequencing Center for Infectious Disease"/>
            <person name="Wu L."/>
            <person name="Ma J."/>
        </authorList>
    </citation>
    <scope>NUCLEOTIDE SEQUENCE [LARGE SCALE GENOMIC DNA]</scope>
    <source>
        <strain evidence="3">CCM 8897</strain>
    </source>
</reference>
<dbReference type="Proteomes" id="UP001596310">
    <property type="component" value="Unassembled WGS sequence"/>
</dbReference>
<protein>
    <submittedName>
        <fullName evidence="2">Helix-turn-helix transcriptional regulator</fullName>
    </submittedName>
</protein>
<evidence type="ECO:0000313" key="2">
    <source>
        <dbReference type="EMBL" id="MFC6315211.1"/>
    </source>
</evidence>
<keyword evidence="3" id="KW-1185">Reference proteome</keyword>
<proteinExistence type="predicted"/>